<dbReference type="HOGENOM" id="CLU_2985610_0_0_2"/>
<name>C7NU49_HALUD</name>
<dbReference type="EMBL" id="CP001687">
    <property type="protein sequence ID" value="ACV12294.1"/>
    <property type="molecule type" value="Genomic_DNA"/>
</dbReference>
<evidence type="ECO:0000313" key="1">
    <source>
        <dbReference type="EMBL" id="ACV12294.1"/>
    </source>
</evidence>
<dbReference type="RefSeq" id="WP_015789865.1">
    <property type="nucleotide sequence ID" value="NC_013158.1"/>
</dbReference>
<dbReference type="eggNOG" id="arCOG07990">
    <property type="taxonomic scope" value="Archaea"/>
</dbReference>
<dbReference type="OrthoDB" id="194703at2157"/>
<dbReference type="AlphaFoldDB" id="C7NU49"/>
<dbReference type="KEGG" id="hut:Huta_2127"/>
<keyword evidence="2" id="KW-1185">Reference proteome</keyword>
<protein>
    <recommendedName>
        <fullName evidence="3">Ribbon-helix-helix protein CopG domain-containing protein</fullName>
    </recommendedName>
</protein>
<dbReference type="STRING" id="519442.Huta_2127"/>
<reference evidence="1 2" key="1">
    <citation type="journal article" date="2009" name="Stand. Genomic Sci.">
        <title>Complete genome sequence of Halorhabdus utahensis type strain (AX-2).</title>
        <authorList>
            <person name="Anderson I."/>
            <person name="Tindall B.J."/>
            <person name="Pomrenke H."/>
            <person name="Goker M."/>
            <person name="Lapidus A."/>
            <person name="Nolan M."/>
            <person name="Copeland A."/>
            <person name="Glavina Del Rio T."/>
            <person name="Chen F."/>
            <person name="Tice H."/>
            <person name="Cheng J.F."/>
            <person name="Lucas S."/>
            <person name="Chertkov O."/>
            <person name="Bruce D."/>
            <person name="Brettin T."/>
            <person name="Detter J.C."/>
            <person name="Han C."/>
            <person name="Goodwin L."/>
            <person name="Land M."/>
            <person name="Hauser L."/>
            <person name="Chang Y.J."/>
            <person name="Jeffries C.D."/>
            <person name="Pitluck S."/>
            <person name="Pati A."/>
            <person name="Mavromatis K."/>
            <person name="Ivanova N."/>
            <person name="Ovchinnikova G."/>
            <person name="Chen A."/>
            <person name="Palaniappan K."/>
            <person name="Chain P."/>
            <person name="Rohde M."/>
            <person name="Bristow J."/>
            <person name="Eisen J.A."/>
            <person name="Markowitz V."/>
            <person name="Hugenholtz P."/>
            <person name="Kyrpides N.C."/>
            <person name="Klenk H.P."/>
        </authorList>
    </citation>
    <scope>NUCLEOTIDE SEQUENCE [LARGE SCALE GENOMIC DNA]</scope>
    <source>
        <strain evidence="2">DSM 12940 / JCM 11049 / AX-2</strain>
    </source>
</reference>
<accession>C7NU49</accession>
<evidence type="ECO:0008006" key="3">
    <source>
        <dbReference type="Google" id="ProtNLM"/>
    </source>
</evidence>
<evidence type="ECO:0000313" key="2">
    <source>
        <dbReference type="Proteomes" id="UP000002071"/>
    </source>
</evidence>
<organism evidence="1 2">
    <name type="scientific">Halorhabdus utahensis (strain DSM 12940 / JCM 11049 / AX-2)</name>
    <dbReference type="NCBI Taxonomy" id="519442"/>
    <lineage>
        <taxon>Archaea</taxon>
        <taxon>Methanobacteriati</taxon>
        <taxon>Methanobacteriota</taxon>
        <taxon>Stenosarchaea group</taxon>
        <taxon>Halobacteria</taxon>
        <taxon>Halobacteriales</taxon>
        <taxon>Haloarculaceae</taxon>
        <taxon>Halorhabdus</taxon>
    </lineage>
</organism>
<sequence>MAPTVPIIAETNEKLEQLQAEIERETGHSVSKNELLDRMVDRAFESKSDLIESFRAE</sequence>
<dbReference type="GeneID" id="79185599"/>
<dbReference type="Proteomes" id="UP000002071">
    <property type="component" value="Chromosome"/>
</dbReference>
<proteinExistence type="predicted"/>
<gene>
    <name evidence="1" type="ordered locus">Huta_2127</name>
</gene>